<evidence type="ECO:0000256" key="1">
    <source>
        <dbReference type="SAM" id="MobiDB-lite"/>
    </source>
</evidence>
<dbReference type="OrthoDB" id="7465467at2759"/>
<name>A0A9N8Q0X1_CHRIL</name>
<feature type="compositionally biased region" description="Low complexity" evidence="1">
    <location>
        <begin position="238"/>
        <end position="248"/>
    </location>
</feature>
<dbReference type="AlphaFoldDB" id="A0A9N8Q0X1"/>
<keyword evidence="3" id="KW-1185">Reference proteome</keyword>
<protein>
    <submittedName>
        <fullName evidence="2">Uncharacterized protein</fullName>
    </submittedName>
</protein>
<dbReference type="Proteomes" id="UP001154114">
    <property type="component" value="Chromosome 18"/>
</dbReference>
<evidence type="ECO:0000313" key="3">
    <source>
        <dbReference type="Proteomes" id="UP001154114"/>
    </source>
</evidence>
<feature type="region of interest" description="Disordered" evidence="1">
    <location>
        <begin position="1"/>
        <end position="23"/>
    </location>
</feature>
<organism evidence="2 3">
    <name type="scientific">Chrysodeixis includens</name>
    <name type="common">Soybean looper</name>
    <name type="synonym">Pseudoplusia includens</name>
    <dbReference type="NCBI Taxonomy" id="689277"/>
    <lineage>
        <taxon>Eukaryota</taxon>
        <taxon>Metazoa</taxon>
        <taxon>Ecdysozoa</taxon>
        <taxon>Arthropoda</taxon>
        <taxon>Hexapoda</taxon>
        <taxon>Insecta</taxon>
        <taxon>Pterygota</taxon>
        <taxon>Neoptera</taxon>
        <taxon>Endopterygota</taxon>
        <taxon>Lepidoptera</taxon>
        <taxon>Glossata</taxon>
        <taxon>Ditrysia</taxon>
        <taxon>Noctuoidea</taxon>
        <taxon>Noctuidae</taxon>
        <taxon>Plusiinae</taxon>
        <taxon>Chrysodeixis</taxon>
    </lineage>
</organism>
<evidence type="ECO:0000313" key="2">
    <source>
        <dbReference type="EMBL" id="CAD0203127.1"/>
    </source>
</evidence>
<accession>A0A9N8Q0X1</accession>
<dbReference type="EMBL" id="LR824021">
    <property type="protein sequence ID" value="CAD0203127.1"/>
    <property type="molecule type" value="Genomic_DNA"/>
</dbReference>
<proteinExistence type="predicted"/>
<feature type="region of interest" description="Disordered" evidence="1">
    <location>
        <begin position="168"/>
        <end position="248"/>
    </location>
</feature>
<sequence length="321" mass="36772">MPMRKTTTTQLPKVYPTHRHPPKSKRKCCPYDFNSKICKIIDDRMLCGFNKNVGQPKSNKTAEHMHGDCRLRGGRIECGYVEWPYRRDPPLATDHQYEPRTEPNNVIETNPPLEPEIYTFPKEPEMPMTPAYPEVVTQCVEVDNRIILMTAFAVETAGCNTDYYDNNIQESPLDSEPQLRRLPPIRTTTSPKRTRLYDHLLDSETVPQPKQTPPPKQEIVTEEAPELTPPSKRGLVTQQRPRQLPQSRRSCCPYDFDSRICKVIDDRLLCGFNKNVGIPKSKNSAESLHGGCRLRGGRLECGYEQGPFTNPRRPPVWEQGS</sequence>
<reference evidence="2" key="1">
    <citation type="submission" date="2021-12" db="EMBL/GenBank/DDBJ databases">
        <authorList>
            <person name="King R."/>
        </authorList>
    </citation>
    <scope>NUCLEOTIDE SEQUENCE</scope>
</reference>
<feature type="compositionally biased region" description="Polar residues" evidence="1">
    <location>
        <begin position="1"/>
        <end position="11"/>
    </location>
</feature>
<gene>
    <name evidence="2" type="ORF">CINC_LOCUS4782</name>
</gene>